<dbReference type="Gene3D" id="3.55.40.20">
    <property type="entry name" value="Iron/manganese superoxide dismutase, C-terminal domain"/>
    <property type="match status" value="1"/>
</dbReference>
<dbReference type="InterPro" id="IPR036314">
    <property type="entry name" value="SOD_C_sf"/>
</dbReference>
<dbReference type="GO" id="GO:0046872">
    <property type="term" value="F:metal ion binding"/>
    <property type="evidence" value="ECO:0007669"/>
    <property type="project" value="UniProtKB-KW"/>
</dbReference>
<dbReference type="STRING" id="56780.SYN_03202"/>
<evidence type="ECO:0000256" key="4">
    <source>
        <dbReference type="ARBA" id="ARBA00023004"/>
    </source>
</evidence>
<dbReference type="FunFam" id="3.55.40.20:FF:000001">
    <property type="entry name" value="Superoxide dismutase"/>
    <property type="match status" value="1"/>
</dbReference>
<dbReference type="GO" id="GO:0005737">
    <property type="term" value="C:cytoplasm"/>
    <property type="evidence" value="ECO:0007669"/>
    <property type="project" value="UniProtKB-ARBA"/>
</dbReference>
<dbReference type="eggNOG" id="COG0605">
    <property type="taxonomic scope" value="Bacteria"/>
</dbReference>
<dbReference type="Proteomes" id="UP000001933">
    <property type="component" value="Chromosome"/>
</dbReference>
<dbReference type="InterPro" id="IPR019832">
    <property type="entry name" value="Mn/Fe_SOD_C"/>
</dbReference>
<dbReference type="GO" id="GO:0004784">
    <property type="term" value="F:superoxide dismutase activity"/>
    <property type="evidence" value="ECO:0007669"/>
    <property type="project" value="UniProtKB-EC"/>
</dbReference>
<feature type="binding site" evidence="6">
    <location>
        <position position="33"/>
    </location>
    <ligand>
        <name>Mn(2+)</name>
        <dbReference type="ChEBI" id="CHEBI:29035"/>
    </ligand>
</feature>
<dbReference type="FunFam" id="1.10.287.990:FF:000002">
    <property type="entry name" value="Superoxide dismutase"/>
    <property type="match status" value="1"/>
</dbReference>
<dbReference type="Gene3D" id="1.10.287.990">
    <property type="entry name" value="Fe,Mn superoxide dismutase (SOD) domain"/>
    <property type="match status" value="1"/>
</dbReference>
<evidence type="ECO:0000259" key="9">
    <source>
        <dbReference type="Pfam" id="PF02777"/>
    </source>
</evidence>
<dbReference type="HOGENOM" id="CLU_031625_0_0_7"/>
<dbReference type="PIRSF" id="PIRSF000349">
    <property type="entry name" value="SODismutase"/>
    <property type="match status" value="1"/>
</dbReference>
<dbReference type="FunCoup" id="Q2LSS4">
    <property type="interactions" value="222"/>
</dbReference>
<dbReference type="InterPro" id="IPR036324">
    <property type="entry name" value="Mn/Fe_SOD_N_sf"/>
</dbReference>
<dbReference type="InterPro" id="IPR019831">
    <property type="entry name" value="Mn/Fe_SOD_N"/>
</dbReference>
<feature type="binding site" evidence="6">
    <location>
        <position position="167"/>
    </location>
    <ligand>
        <name>Mn(2+)</name>
        <dbReference type="ChEBI" id="CHEBI:29035"/>
    </ligand>
</feature>
<evidence type="ECO:0000313" key="10">
    <source>
        <dbReference type="EMBL" id="ABC77132.1"/>
    </source>
</evidence>
<dbReference type="EC" id="1.15.1.1" evidence="7"/>
<keyword evidence="3 7" id="KW-0560">Oxidoreductase</keyword>
<dbReference type="InterPro" id="IPR019833">
    <property type="entry name" value="Mn/Fe_SOD_BS"/>
</dbReference>
<keyword evidence="2 6" id="KW-0479">Metal-binding</keyword>
<dbReference type="KEGG" id="sat:SYN_03202"/>
<dbReference type="SUPFAM" id="SSF54719">
    <property type="entry name" value="Fe,Mn superoxide dismutase (SOD), C-terminal domain"/>
    <property type="match status" value="1"/>
</dbReference>
<feature type="binding site" evidence="6">
    <location>
        <position position="85"/>
    </location>
    <ligand>
        <name>Mn(2+)</name>
        <dbReference type="ChEBI" id="CHEBI:29035"/>
    </ligand>
</feature>
<evidence type="ECO:0000313" key="11">
    <source>
        <dbReference type="Proteomes" id="UP000001933"/>
    </source>
</evidence>
<dbReference type="PRINTS" id="PR01703">
    <property type="entry name" value="MNSODISMTASE"/>
</dbReference>
<reference evidence="10 11" key="1">
    <citation type="journal article" date="2007" name="Proc. Natl. Acad. Sci. U.S.A.">
        <title>The genome of Syntrophus aciditrophicus: life at the thermodynamic limit of microbial growth.</title>
        <authorList>
            <person name="McInerney M.J."/>
            <person name="Rohlin L."/>
            <person name="Mouttaki H."/>
            <person name="Kim U."/>
            <person name="Krupp R.S."/>
            <person name="Rios-Hernandez L."/>
            <person name="Sieber J."/>
            <person name="Struchtemeyer C.G."/>
            <person name="Bhattacharyya A."/>
            <person name="Campbell J.W."/>
            <person name="Gunsalus R.P."/>
        </authorList>
    </citation>
    <scope>NUCLEOTIDE SEQUENCE [LARGE SCALE GENOMIC DNA]</scope>
    <source>
        <strain evidence="10 11">SB</strain>
    </source>
</reference>
<evidence type="ECO:0000256" key="1">
    <source>
        <dbReference type="ARBA" id="ARBA00008714"/>
    </source>
</evidence>
<feature type="binding site" evidence="6">
    <location>
        <position position="171"/>
    </location>
    <ligand>
        <name>Mn(2+)</name>
        <dbReference type="ChEBI" id="CHEBI:29035"/>
    </ligand>
</feature>
<comment type="function">
    <text evidence="7">Destroys radicals which are normally produced within the cells and which are toxic to biological systems.</text>
</comment>
<name>Q2LSS4_SYNAS</name>
<keyword evidence="11" id="KW-1185">Reference proteome</keyword>
<protein>
    <recommendedName>
        <fullName evidence="7">Superoxide dismutase</fullName>
        <ecNumber evidence="7">1.15.1.1</ecNumber>
    </recommendedName>
</protein>
<evidence type="ECO:0000256" key="3">
    <source>
        <dbReference type="ARBA" id="ARBA00023002"/>
    </source>
</evidence>
<feature type="domain" description="Manganese/iron superoxide dismutase C-terminal" evidence="9">
    <location>
        <begin position="100"/>
        <end position="201"/>
    </location>
</feature>
<evidence type="ECO:0000256" key="6">
    <source>
        <dbReference type="PIRSR" id="PIRSR000349-1"/>
    </source>
</evidence>
<organism evidence="10 11">
    <name type="scientific">Syntrophus aciditrophicus (strain SB)</name>
    <dbReference type="NCBI Taxonomy" id="56780"/>
    <lineage>
        <taxon>Bacteria</taxon>
        <taxon>Pseudomonadati</taxon>
        <taxon>Thermodesulfobacteriota</taxon>
        <taxon>Syntrophia</taxon>
        <taxon>Syntrophales</taxon>
        <taxon>Syntrophaceae</taxon>
        <taxon>Syntrophus</taxon>
    </lineage>
</organism>
<evidence type="ECO:0000256" key="7">
    <source>
        <dbReference type="RuleBase" id="RU000414"/>
    </source>
</evidence>
<feature type="domain" description="Manganese/iron superoxide dismutase N-terminal" evidence="8">
    <location>
        <begin position="11"/>
        <end position="93"/>
    </location>
</feature>
<dbReference type="PROSITE" id="PS00088">
    <property type="entry name" value="SOD_MN"/>
    <property type="match status" value="1"/>
</dbReference>
<gene>
    <name evidence="10" type="ORF">SYN_03202</name>
</gene>
<dbReference type="InParanoid" id="Q2LSS4"/>
<dbReference type="AlphaFoldDB" id="Q2LSS4"/>
<comment type="catalytic activity">
    <reaction evidence="5 7">
        <text>2 superoxide + 2 H(+) = H2O2 + O2</text>
        <dbReference type="Rhea" id="RHEA:20696"/>
        <dbReference type="ChEBI" id="CHEBI:15378"/>
        <dbReference type="ChEBI" id="CHEBI:15379"/>
        <dbReference type="ChEBI" id="CHEBI:16240"/>
        <dbReference type="ChEBI" id="CHEBI:18421"/>
        <dbReference type="EC" id="1.15.1.1"/>
    </reaction>
</comment>
<dbReference type="InterPro" id="IPR001189">
    <property type="entry name" value="Mn/Fe_SOD"/>
</dbReference>
<evidence type="ECO:0000256" key="5">
    <source>
        <dbReference type="ARBA" id="ARBA00049204"/>
    </source>
</evidence>
<proteinExistence type="inferred from homology"/>
<keyword evidence="4" id="KW-0408">Iron</keyword>
<dbReference type="Pfam" id="PF02777">
    <property type="entry name" value="Sod_Fe_C"/>
    <property type="match status" value="1"/>
</dbReference>
<dbReference type="SUPFAM" id="SSF46609">
    <property type="entry name" value="Fe,Mn superoxide dismutase (SOD), N-terminal domain"/>
    <property type="match status" value="1"/>
</dbReference>
<dbReference type="RefSeq" id="WP_011417161.1">
    <property type="nucleotide sequence ID" value="NC_007759.1"/>
</dbReference>
<dbReference type="PANTHER" id="PTHR42769">
    <property type="entry name" value="SUPEROXIDE DISMUTASE"/>
    <property type="match status" value="1"/>
</dbReference>
<dbReference type="EMBL" id="CP000252">
    <property type="protein sequence ID" value="ABC77132.1"/>
    <property type="molecule type" value="Genomic_DNA"/>
</dbReference>
<comment type="similarity">
    <text evidence="1 7">Belongs to the iron/manganese superoxide dismutase family.</text>
</comment>
<evidence type="ECO:0000256" key="2">
    <source>
        <dbReference type="ARBA" id="ARBA00022723"/>
    </source>
</evidence>
<evidence type="ECO:0000259" key="8">
    <source>
        <dbReference type="Pfam" id="PF00081"/>
    </source>
</evidence>
<accession>Q2LSS4</accession>
<sequence>MIMLIHLPILLPDLPYPKNALEPYISARTLEFHHGKHHQAYVDNANKLLPEMVLLNETMESVIEKTSADPSKVGIFNNVAQVWNHTFYWNCMKPNGGGQPTGNIAVRIKDTWGSFEKFAEEFKNAGMTQFGSGWAWLVLEQDSLKIVKTGNADNPLTHGQKPLLTVDVWEHAYYLDYQNRRAEYLNTFVDKLINWDFVNSRMG</sequence>
<dbReference type="Pfam" id="PF00081">
    <property type="entry name" value="Sod_Fe_N"/>
    <property type="match status" value="1"/>
</dbReference>
<dbReference type="PANTHER" id="PTHR42769:SF3">
    <property type="entry name" value="SUPEROXIDE DISMUTASE [FE] 2, CHLOROPLASTIC"/>
    <property type="match status" value="1"/>
</dbReference>